<evidence type="ECO:0000256" key="2">
    <source>
        <dbReference type="SAM" id="MobiDB-lite"/>
    </source>
</evidence>
<feature type="domain" description="EF-hand" evidence="3">
    <location>
        <begin position="157"/>
        <end position="192"/>
    </location>
</feature>
<keyword evidence="5" id="KW-1185">Reference proteome</keyword>
<evidence type="ECO:0000259" key="3">
    <source>
        <dbReference type="PROSITE" id="PS50222"/>
    </source>
</evidence>
<dbReference type="Proteomes" id="UP000266841">
    <property type="component" value="Unassembled WGS sequence"/>
</dbReference>
<dbReference type="InterPro" id="IPR011992">
    <property type="entry name" value="EF-hand-dom_pair"/>
</dbReference>
<dbReference type="InterPro" id="IPR018247">
    <property type="entry name" value="EF_Hand_1_Ca_BS"/>
</dbReference>
<feature type="region of interest" description="Disordered" evidence="2">
    <location>
        <begin position="33"/>
        <end position="52"/>
    </location>
</feature>
<evidence type="ECO:0000313" key="5">
    <source>
        <dbReference type="Proteomes" id="UP000266841"/>
    </source>
</evidence>
<dbReference type="InterPro" id="IPR002048">
    <property type="entry name" value="EF_hand_dom"/>
</dbReference>
<dbReference type="SUPFAM" id="SSF47473">
    <property type="entry name" value="EF-hand"/>
    <property type="match status" value="1"/>
</dbReference>
<dbReference type="Gene3D" id="1.10.238.10">
    <property type="entry name" value="EF-hand"/>
    <property type="match status" value="1"/>
</dbReference>
<accession>K0TFB4</accession>
<dbReference type="PROSITE" id="PS00018">
    <property type="entry name" value="EF_HAND_1"/>
    <property type="match status" value="1"/>
</dbReference>
<keyword evidence="1" id="KW-0106">Calcium</keyword>
<sequence length="335" mass="36983">MEARGRGAIRVALGTPWFCSFFLFWKRDRHSPRHPLQKEWPQGKSSGSFDSSRHIPHAVSVTAAAAVPPLGYEQLRVFLPAPIACAAWAACALVQPDSGGGTPGPGEGQGCVCEPERLRFAFVNPKDSKRRNDASTIMSTMENPQPFEVALIRKLKSKTKSVRDAFLLLDADGDGHISPDDIRTVTHNELGITLTVVMPSSQAGLAVSAGLERQESEGVEAPIHLRHETVINERRHVLRDLMGSHSSNSAGVRITSLFLAIDVHRSGRVTMQELLDWINTEGNLTWTMEDLEEVVSRGQESELQQQCKQWFPRSSEAAQEAGMTEYQFALFVESL</sequence>
<dbReference type="AlphaFoldDB" id="K0TFB4"/>
<dbReference type="PROSITE" id="PS50222">
    <property type="entry name" value="EF_HAND_2"/>
    <property type="match status" value="1"/>
</dbReference>
<name>K0TFB4_THAOC</name>
<comment type="caution">
    <text evidence="4">The sequence shown here is derived from an EMBL/GenBank/DDBJ whole genome shotgun (WGS) entry which is preliminary data.</text>
</comment>
<evidence type="ECO:0000256" key="1">
    <source>
        <dbReference type="ARBA" id="ARBA00022837"/>
    </source>
</evidence>
<organism evidence="4 5">
    <name type="scientific">Thalassiosira oceanica</name>
    <name type="common">Marine diatom</name>
    <dbReference type="NCBI Taxonomy" id="159749"/>
    <lineage>
        <taxon>Eukaryota</taxon>
        <taxon>Sar</taxon>
        <taxon>Stramenopiles</taxon>
        <taxon>Ochrophyta</taxon>
        <taxon>Bacillariophyta</taxon>
        <taxon>Coscinodiscophyceae</taxon>
        <taxon>Thalassiosirophycidae</taxon>
        <taxon>Thalassiosirales</taxon>
        <taxon>Thalassiosiraceae</taxon>
        <taxon>Thalassiosira</taxon>
    </lineage>
</organism>
<reference evidence="4 5" key="1">
    <citation type="journal article" date="2012" name="Genome Biol.">
        <title>Genome and low-iron response of an oceanic diatom adapted to chronic iron limitation.</title>
        <authorList>
            <person name="Lommer M."/>
            <person name="Specht M."/>
            <person name="Roy A.S."/>
            <person name="Kraemer L."/>
            <person name="Andreson R."/>
            <person name="Gutowska M.A."/>
            <person name="Wolf J."/>
            <person name="Bergner S.V."/>
            <person name="Schilhabel M.B."/>
            <person name="Klostermeier U.C."/>
            <person name="Beiko R.G."/>
            <person name="Rosenstiel P."/>
            <person name="Hippler M."/>
            <person name="Laroche J."/>
        </authorList>
    </citation>
    <scope>NUCLEOTIDE SEQUENCE [LARGE SCALE GENOMIC DNA]</scope>
    <source>
        <strain evidence="4 5">CCMP1005</strain>
    </source>
</reference>
<evidence type="ECO:0000313" key="4">
    <source>
        <dbReference type="EMBL" id="EJK75709.1"/>
    </source>
</evidence>
<proteinExistence type="predicted"/>
<protein>
    <recommendedName>
        <fullName evidence="3">EF-hand domain-containing protein</fullName>
    </recommendedName>
</protein>
<dbReference type="GO" id="GO:0005509">
    <property type="term" value="F:calcium ion binding"/>
    <property type="evidence" value="ECO:0007669"/>
    <property type="project" value="InterPro"/>
</dbReference>
<dbReference type="Pfam" id="PF13202">
    <property type="entry name" value="EF-hand_5"/>
    <property type="match status" value="1"/>
</dbReference>
<dbReference type="EMBL" id="AGNL01002767">
    <property type="protein sequence ID" value="EJK75709.1"/>
    <property type="molecule type" value="Genomic_DNA"/>
</dbReference>
<gene>
    <name evidence="4" type="ORF">THAOC_02559</name>
</gene>